<name>A0A166QRT4_9AGAM</name>
<comment type="similarity">
    <text evidence="1 2">Belongs to the glycogen phosphorylase family.</text>
</comment>
<dbReference type="GO" id="GO:0005737">
    <property type="term" value="C:cytoplasm"/>
    <property type="evidence" value="ECO:0007669"/>
    <property type="project" value="TreeGrafter"/>
</dbReference>
<comment type="catalytic activity">
    <reaction evidence="2">
        <text>[(1-&gt;4)-alpha-D-glucosyl](n) + phosphate = [(1-&gt;4)-alpha-D-glucosyl](n-1) + alpha-D-glucose 1-phosphate</text>
        <dbReference type="Rhea" id="RHEA:41732"/>
        <dbReference type="Rhea" id="RHEA-COMP:9584"/>
        <dbReference type="Rhea" id="RHEA-COMP:9586"/>
        <dbReference type="ChEBI" id="CHEBI:15444"/>
        <dbReference type="ChEBI" id="CHEBI:43474"/>
        <dbReference type="ChEBI" id="CHEBI:58601"/>
        <dbReference type="EC" id="2.4.1.1"/>
    </reaction>
</comment>
<dbReference type="InterPro" id="IPR000811">
    <property type="entry name" value="Glyco_trans_35"/>
</dbReference>
<keyword evidence="2" id="KW-0119">Carbohydrate metabolism</keyword>
<dbReference type="SUPFAM" id="SSF53756">
    <property type="entry name" value="UDP-Glycosyltransferase/glycogen phosphorylase"/>
    <property type="match status" value="1"/>
</dbReference>
<accession>A0A166QRT4</accession>
<sequence length="68" mass="7657">NYEGAIKSSNSAAAITSVLYPNHNTSFGKELRLKQQYFWTAASLADITRRFKNQDKPISAFPECSCIR</sequence>
<dbReference type="STRING" id="436010.A0A166QRT4"/>
<protein>
    <recommendedName>
        <fullName evidence="2">Alpha-1,4 glucan phosphorylase</fullName>
        <ecNumber evidence="2">2.4.1.1</ecNumber>
    </recommendedName>
</protein>
<evidence type="ECO:0000256" key="2">
    <source>
        <dbReference type="RuleBase" id="RU000587"/>
    </source>
</evidence>
<evidence type="ECO:0000256" key="1">
    <source>
        <dbReference type="ARBA" id="ARBA00006047"/>
    </source>
</evidence>
<dbReference type="AlphaFoldDB" id="A0A166QRT4"/>
<dbReference type="Proteomes" id="UP000076532">
    <property type="component" value="Unassembled WGS sequence"/>
</dbReference>
<comment type="cofactor">
    <cofactor evidence="2">
        <name>pyridoxal 5'-phosphate</name>
        <dbReference type="ChEBI" id="CHEBI:597326"/>
    </cofactor>
</comment>
<dbReference type="PANTHER" id="PTHR11468">
    <property type="entry name" value="GLYCOGEN PHOSPHORYLASE"/>
    <property type="match status" value="1"/>
</dbReference>
<dbReference type="GO" id="GO:0005980">
    <property type="term" value="P:glycogen catabolic process"/>
    <property type="evidence" value="ECO:0007669"/>
    <property type="project" value="TreeGrafter"/>
</dbReference>
<proteinExistence type="inferred from homology"/>
<feature type="non-terminal residue" evidence="3">
    <location>
        <position position="1"/>
    </location>
</feature>
<keyword evidence="4" id="KW-1185">Reference proteome</keyword>
<dbReference type="PANTHER" id="PTHR11468:SF3">
    <property type="entry name" value="GLYCOGEN PHOSPHORYLASE, LIVER FORM"/>
    <property type="match status" value="1"/>
</dbReference>
<dbReference type="Pfam" id="PF00343">
    <property type="entry name" value="Phosphorylase"/>
    <property type="match status" value="1"/>
</dbReference>
<dbReference type="EMBL" id="KV417508">
    <property type="protein sequence ID" value="KZP27469.1"/>
    <property type="molecule type" value="Genomic_DNA"/>
</dbReference>
<reference evidence="3 4" key="1">
    <citation type="journal article" date="2016" name="Mol. Biol. Evol.">
        <title>Comparative Genomics of Early-Diverging Mushroom-Forming Fungi Provides Insights into the Origins of Lignocellulose Decay Capabilities.</title>
        <authorList>
            <person name="Nagy L.G."/>
            <person name="Riley R."/>
            <person name="Tritt A."/>
            <person name="Adam C."/>
            <person name="Daum C."/>
            <person name="Floudas D."/>
            <person name="Sun H."/>
            <person name="Yadav J.S."/>
            <person name="Pangilinan J."/>
            <person name="Larsson K.H."/>
            <person name="Matsuura K."/>
            <person name="Barry K."/>
            <person name="Labutti K."/>
            <person name="Kuo R."/>
            <person name="Ohm R.A."/>
            <person name="Bhattacharya S.S."/>
            <person name="Shirouzu T."/>
            <person name="Yoshinaga Y."/>
            <person name="Martin F.M."/>
            <person name="Grigoriev I.V."/>
            <person name="Hibbett D.S."/>
        </authorList>
    </citation>
    <scope>NUCLEOTIDE SEQUENCE [LARGE SCALE GENOMIC DNA]</scope>
    <source>
        <strain evidence="3 4">CBS 109695</strain>
    </source>
</reference>
<comment type="function">
    <text evidence="2">Allosteric enzyme that catalyzes the rate-limiting step in glycogen catabolism, the phosphorolytic cleavage of glycogen to produce glucose-1-phosphate, and plays a central role in maintaining cellular and organismal glucose homeostasis.</text>
</comment>
<organism evidence="3 4">
    <name type="scientific">Athelia psychrophila</name>
    <dbReference type="NCBI Taxonomy" id="1759441"/>
    <lineage>
        <taxon>Eukaryota</taxon>
        <taxon>Fungi</taxon>
        <taxon>Dikarya</taxon>
        <taxon>Basidiomycota</taxon>
        <taxon>Agaricomycotina</taxon>
        <taxon>Agaricomycetes</taxon>
        <taxon>Agaricomycetidae</taxon>
        <taxon>Atheliales</taxon>
        <taxon>Atheliaceae</taxon>
        <taxon>Athelia</taxon>
    </lineage>
</organism>
<dbReference type="Gene3D" id="3.40.50.2000">
    <property type="entry name" value="Glycogen Phosphorylase B"/>
    <property type="match status" value="1"/>
</dbReference>
<dbReference type="GO" id="GO:0008184">
    <property type="term" value="F:glycogen phosphorylase activity"/>
    <property type="evidence" value="ECO:0007669"/>
    <property type="project" value="InterPro"/>
</dbReference>
<keyword evidence="2" id="KW-0663">Pyridoxal phosphate</keyword>
<keyword evidence="2" id="KW-0808">Transferase</keyword>
<keyword evidence="2" id="KW-0328">Glycosyltransferase</keyword>
<dbReference type="OrthoDB" id="2929393at2759"/>
<feature type="non-terminal residue" evidence="3">
    <location>
        <position position="68"/>
    </location>
</feature>
<gene>
    <name evidence="3" type="ORF">FIBSPDRAFT_678783</name>
</gene>
<evidence type="ECO:0000313" key="3">
    <source>
        <dbReference type="EMBL" id="KZP27469.1"/>
    </source>
</evidence>
<dbReference type="EC" id="2.4.1.1" evidence="2"/>
<evidence type="ECO:0000313" key="4">
    <source>
        <dbReference type="Proteomes" id="UP000076532"/>
    </source>
</evidence>
<dbReference type="GO" id="GO:0030170">
    <property type="term" value="F:pyridoxal phosphate binding"/>
    <property type="evidence" value="ECO:0007669"/>
    <property type="project" value="TreeGrafter"/>
</dbReference>